<sequence>MKFFRNNDKLKEMLKQSQRDFSFDQKAVKQTVLAHAGTHQPVLLAKSYRLAWAYTFAALMLFIGLGTTLTYANTAKPGDRLYAMDTLHEQAILKLPLPAQTKAKIQANIAAERTAELNQIKITGNKVELKLKAVETSQQSLTQAVDKITENRAKFKLRGKEKSVHQMDAVLLKLEQLASEQEQKGIEIKQELSDPLDRLEIENRLEEIKKARTKAHRHLLDQEVEIEGPTKYLDSPL</sequence>
<keyword evidence="1" id="KW-0472">Membrane</keyword>
<dbReference type="AlphaFoldDB" id="A0A1F5NTV8"/>
<proteinExistence type="predicted"/>
<dbReference type="Pfam" id="PF18915">
    <property type="entry name" value="DUF5667"/>
    <property type="match status" value="1"/>
</dbReference>
<feature type="transmembrane region" description="Helical" evidence="1">
    <location>
        <begin position="51"/>
        <end position="72"/>
    </location>
</feature>
<evidence type="ECO:0000256" key="1">
    <source>
        <dbReference type="SAM" id="Phobius"/>
    </source>
</evidence>
<keyword evidence="1" id="KW-0812">Transmembrane</keyword>
<dbReference type="EMBL" id="MFEL01000018">
    <property type="protein sequence ID" value="OGE80770.1"/>
    <property type="molecule type" value="Genomic_DNA"/>
</dbReference>
<evidence type="ECO:0000313" key="4">
    <source>
        <dbReference type="Proteomes" id="UP000178892"/>
    </source>
</evidence>
<feature type="domain" description="DUF5667" evidence="2">
    <location>
        <begin position="76"/>
        <end position="180"/>
    </location>
</feature>
<dbReference type="Proteomes" id="UP000178892">
    <property type="component" value="Unassembled WGS sequence"/>
</dbReference>
<evidence type="ECO:0000313" key="3">
    <source>
        <dbReference type="EMBL" id="OGE80770.1"/>
    </source>
</evidence>
<reference evidence="3 4" key="1">
    <citation type="journal article" date="2016" name="Nat. Commun.">
        <title>Thousands of microbial genomes shed light on interconnected biogeochemical processes in an aquifer system.</title>
        <authorList>
            <person name="Anantharaman K."/>
            <person name="Brown C.T."/>
            <person name="Hug L.A."/>
            <person name="Sharon I."/>
            <person name="Castelle C.J."/>
            <person name="Probst A.J."/>
            <person name="Thomas B.C."/>
            <person name="Singh A."/>
            <person name="Wilkins M.J."/>
            <person name="Karaoz U."/>
            <person name="Brodie E.L."/>
            <person name="Williams K.H."/>
            <person name="Hubbard S.S."/>
            <person name="Banfield J.F."/>
        </authorList>
    </citation>
    <scope>NUCLEOTIDE SEQUENCE [LARGE SCALE GENOMIC DNA]</scope>
</reference>
<comment type="caution">
    <text evidence="3">The sequence shown here is derived from an EMBL/GenBank/DDBJ whole genome shotgun (WGS) entry which is preliminary data.</text>
</comment>
<dbReference type="InterPro" id="IPR043725">
    <property type="entry name" value="DUF5667"/>
</dbReference>
<evidence type="ECO:0000259" key="2">
    <source>
        <dbReference type="Pfam" id="PF18915"/>
    </source>
</evidence>
<organism evidence="3 4">
    <name type="scientific">Candidatus Doudnabacteria bacterium RIFCSPHIGHO2_01_FULL_46_24</name>
    <dbReference type="NCBI Taxonomy" id="1817825"/>
    <lineage>
        <taxon>Bacteria</taxon>
        <taxon>Candidatus Doudnaibacteriota</taxon>
    </lineage>
</organism>
<protein>
    <recommendedName>
        <fullName evidence="2">DUF5667 domain-containing protein</fullName>
    </recommendedName>
</protein>
<keyword evidence="1" id="KW-1133">Transmembrane helix</keyword>
<accession>A0A1F5NTV8</accession>
<gene>
    <name evidence="3" type="ORF">A2720_04385</name>
</gene>
<name>A0A1F5NTV8_9BACT</name>
<dbReference type="STRING" id="1817825.A2720_04385"/>